<evidence type="ECO:0000313" key="3">
    <source>
        <dbReference type="EMBL" id="EKM78701.1"/>
    </source>
</evidence>
<dbReference type="Proteomes" id="UP000008493">
    <property type="component" value="Unassembled WGS sequence"/>
</dbReference>
<dbReference type="EMBL" id="JH971391">
    <property type="protein sequence ID" value="EKM78701.1"/>
    <property type="molecule type" value="Genomic_DNA"/>
</dbReference>
<feature type="compositionally biased region" description="Low complexity" evidence="1">
    <location>
        <begin position="22"/>
        <end position="54"/>
    </location>
</feature>
<dbReference type="Pfam" id="PF00172">
    <property type="entry name" value="Zn_clus"/>
    <property type="match status" value="1"/>
</dbReference>
<dbReference type="InterPro" id="IPR036864">
    <property type="entry name" value="Zn2-C6_fun-type_DNA-bd_sf"/>
</dbReference>
<dbReference type="Gene3D" id="4.10.240.10">
    <property type="entry name" value="Zn(2)-C6 fungal-type DNA-binding domain"/>
    <property type="match status" value="1"/>
</dbReference>
<evidence type="ECO:0000256" key="1">
    <source>
        <dbReference type="SAM" id="MobiDB-lite"/>
    </source>
</evidence>
<dbReference type="GeneID" id="18826916"/>
<sequence length="138" mass="15191">MASRINYNAFANDEEALAWARAYASRSSSNSQPTTSSHSTQQSQQTTSGQSHQTNMQIVLEPAGNDFEEGGGDDQDSRKMACERCKKIKVKCEYPTGAKTCNRCAKMALTCVPGKPKERRVRPQLSAYDQVMDMGSSK</sequence>
<dbReference type="InterPro" id="IPR001138">
    <property type="entry name" value="Zn2Cys6_DnaBD"/>
</dbReference>
<feature type="domain" description="Zn(2)-C6 fungal-type" evidence="2">
    <location>
        <begin position="81"/>
        <end position="112"/>
    </location>
</feature>
<dbReference type="RefSeq" id="XP_007330528.1">
    <property type="nucleotide sequence ID" value="XM_007330466.1"/>
</dbReference>
<dbReference type="PROSITE" id="PS00463">
    <property type="entry name" value="ZN2_CY6_FUNGAL_1"/>
    <property type="match status" value="1"/>
</dbReference>
<dbReference type="GO" id="GO:0000981">
    <property type="term" value="F:DNA-binding transcription factor activity, RNA polymerase II-specific"/>
    <property type="evidence" value="ECO:0007669"/>
    <property type="project" value="InterPro"/>
</dbReference>
<accession>K5WTG5</accession>
<gene>
    <name evidence="3" type="ORF">AGABI1DRAFT_128986</name>
</gene>
<organism evidence="3 4">
    <name type="scientific">Agaricus bisporus var. burnettii (strain JB137-S8 / ATCC MYA-4627 / FGSC 10392)</name>
    <name type="common">White button mushroom</name>
    <dbReference type="NCBI Taxonomy" id="597362"/>
    <lineage>
        <taxon>Eukaryota</taxon>
        <taxon>Fungi</taxon>
        <taxon>Dikarya</taxon>
        <taxon>Basidiomycota</taxon>
        <taxon>Agaricomycotina</taxon>
        <taxon>Agaricomycetes</taxon>
        <taxon>Agaricomycetidae</taxon>
        <taxon>Agaricales</taxon>
        <taxon>Agaricineae</taxon>
        <taxon>Agaricaceae</taxon>
        <taxon>Agaricus</taxon>
    </lineage>
</organism>
<keyword evidence="4" id="KW-1185">Reference proteome</keyword>
<dbReference type="InParanoid" id="K5WTG5"/>
<dbReference type="AlphaFoldDB" id="K5WTG5"/>
<dbReference type="SUPFAM" id="SSF57701">
    <property type="entry name" value="Zn2/Cys6 DNA-binding domain"/>
    <property type="match status" value="1"/>
</dbReference>
<reference evidence="4" key="1">
    <citation type="journal article" date="2012" name="Proc. Natl. Acad. Sci. U.S.A.">
        <title>Genome sequence of the button mushroom Agaricus bisporus reveals mechanisms governing adaptation to a humic-rich ecological niche.</title>
        <authorList>
            <person name="Morin E."/>
            <person name="Kohler A."/>
            <person name="Baker A.R."/>
            <person name="Foulongne-Oriol M."/>
            <person name="Lombard V."/>
            <person name="Nagy L.G."/>
            <person name="Ohm R.A."/>
            <person name="Patyshakuliyeva A."/>
            <person name="Brun A."/>
            <person name="Aerts A.L."/>
            <person name="Bailey A.M."/>
            <person name="Billette C."/>
            <person name="Coutinho P.M."/>
            <person name="Deakin G."/>
            <person name="Doddapaneni H."/>
            <person name="Floudas D."/>
            <person name="Grimwood J."/>
            <person name="Hilden K."/>
            <person name="Kuees U."/>
            <person name="LaButti K.M."/>
            <person name="Lapidus A."/>
            <person name="Lindquist E.A."/>
            <person name="Lucas S.M."/>
            <person name="Murat C."/>
            <person name="Riley R.W."/>
            <person name="Salamov A.A."/>
            <person name="Schmutz J."/>
            <person name="Subramanian V."/>
            <person name="Woesten H.A.B."/>
            <person name="Xu J."/>
            <person name="Eastwood D.C."/>
            <person name="Foster G.D."/>
            <person name="Sonnenberg A.S."/>
            <person name="Cullen D."/>
            <person name="de Vries R.P."/>
            <person name="Lundell T."/>
            <person name="Hibbett D.S."/>
            <person name="Henrissat B."/>
            <person name="Burton K.S."/>
            <person name="Kerrigan R.W."/>
            <person name="Challen M.P."/>
            <person name="Grigoriev I.V."/>
            <person name="Martin F."/>
        </authorList>
    </citation>
    <scope>NUCLEOTIDE SEQUENCE [LARGE SCALE GENOMIC DNA]</scope>
    <source>
        <strain evidence="4">JB137-S8 / ATCC MYA-4627 / FGSC 10392</strain>
    </source>
</reference>
<protein>
    <recommendedName>
        <fullName evidence="2">Zn(2)-C6 fungal-type domain-containing protein</fullName>
    </recommendedName>
</protein>
<dbReference type="OMA" id="YNAFAND"/>
<name>K5WTG5_AGABU</name>
<dbReference type="OrthoDB" id="3163292at2759"/>
<proteinExistence type="predicted"/>
<dbReference type="GO" id="GO:0008270">
    <property type="term" value="F:zinc ion binding"/>
    <property type="evidence" value="ECO:0007669"/>
    <property type="project" value="InterPro"/>
</dbReference>
<dbReference type="HOGENOM" id="CLU_1854619_0_0_1"/>
<dbReference type="KEGG" id="abp:AGABI1DRAFT128986"/>
<evidence type="ECO:0000313" key="4">
    <source>
        <dbReference type="Proteomes" id="UP000008493"/>
    </source>
</evidence>
<evidence type="ECO:0000259" key="2">
    <source>
        <dbReference type="PROSITE" id="PS50048"/>
    </source>
</evidence>
<dbReference type="PROSITE" id="PS50048">
    <property type="entry name" value="ZN2_CY6_FUNGAL_2"/>
    <property type="match status" value="1"/>
</dbReference>
<feature type="region of interest" description="Disordered" evidence="1">
    <location>
        <begin position="22"/>
        <end position="78"/>
    </location>
</feature>